<feature type="compositionally biased region" description="Low complexity" evidence="1">
    <location>
        <begin position="23"/>
        <end position="35"/>
    </location>
</feature>
<feature type="compositionally biased region" description="Low complexity" evidence="1">
    <location>
        <begin position="1308"/>
        <end position="1320"/>
    </location>
</feature>
<feature type="region of interest" description="Disordered" evidence="1">
    <location>
        <begin position="607"/>
        <end position="630"/>
    </location>
</feature>
<feature type="region of interest" description="Disordered" evidence="1">
    <location>
        <begin position="1059"/>
        <end position="1085"/>
    </location>
</feature>
<dbReference type="GeneTree" id="ENSGT00390000000614"/>
<name>A0A8P4GGT0_DICLA</name>
<feature type="domain" description="C2H2-type" evidence="2">
    <location>
        <begin position="806"/>
        <end position="828"/>
    </location>
</feature>
<feature type="compositionally biased region" description="Low complexity" evidence="1">
    <location>
        <begin position="1"/>
        <end position="13"/>
    </location>
</feature>
<feature type="region of interest" description="Disordered" evidence="1">
    <location>
        <begin position="850"/>
        <end position="939"/>
    </location>
</feature>
<feature type="compositionally biased region" description="Basic and acidic residues" evidence="1">
    <location>
        <begin position="865"/>
        <end position="934"/>
    </location>
</feature>
<feature type="region of interest" description="Disordered" evidence="1">
    <location>
        <begin position="491"/>
        <end position="510"/>
    </location>
</feature>
<feature type="compositionally biased region" description="Polar residues" evidence="1">
    <location>
        <begin position="1230"/>
        <end position="1282"/>
    </location>
</feature>
<dbReference type="PANTHER" id="PTHR15577:SF2">
    <property type="entry name" value="ZINC FINGER PROTEIN 318"/>
    <property type="match status" value="1"/>
</dbReference>
<dbReference type="SMART" id="SM00451">
    <property type="entry name" value="ZnF_U1"/>
    <property type="match status" value="2"/>
</dbReference>
<feature type="compositionally biased region" description="Basic and acidic residues" evidence="1">
    <location>
        <begin position="571"/>
        <end position="593"/>
    </location>
</feature>
<feature type="compositionally biased region" description="Basic and acidic residues" evidence="1">
    <location>
        <begin position="412"/>
        <end position="425"/>
    </location>
</feature>
<evidence type="ECO:0000313" key="4">
    <source>
        <dbReference type="Proteomes" id="UP000694389"/>
    </source>
</evidence>
<dbReference type="GO" id="GO:0005654">
    <property type="term" value="C:nucleoplasm"/>
    <property type="evidence" value="ECO:0007669"/>
    <property type="project" value="TreeGrafter"/>
</dbReference>
<feature type="compositionally biased region" description="Basic residues" evidence="1">
    <location>
        <begin position="94"/>
        <end position="138"/>
    </location>
</feature>
<accession>A0A8P4GGT0</accession>
<feature type="region of interest" description="Disordered" evidence="1">
    <location>
        <begin position="1153"/>
        <end position="1443"/>
    </location>
</feature>
<keyword evidence="4" id="KW-1185">Reference proteome</keyword>
<protein>
    <recommendedName>
        <fullName evidence="2">C2H2-type domain-containing protein</fullName>
    </recommendedName>
</protein>
<evidence type="ECO:0000313" key="3">
    <source>
        <dbReference type="Ensembl" id="ENSDLAP00005073752.1"/>
    </source>
</evidence>
<organism evidence="3 4">
    <name type="scientific">Dicentrarchus labrax</name>
    <name type="common">European seabass</name>
    <name type="synonym">Morone labrax</name>
    <dbReference type="NCBI Taxonomy" id="13489"/>
    <lineage>
        <taxon>Eukaryota</taxon>
        <taxon>Metazoa</taxon>
        <taxon>Chordata</taxon>
        <taxon>Craniata</taxon>
        <taxon>Vertebrata</taxon>
        <taxon>Euteleostomi</taxon>
        <taxon>Actinopterygii</taxon>
        <taxon>Neopterygii</taxon>
        <taxon>Teleostei</taxon>
        <taxon>Neoteleostei</taxon>
        <taxon>Acanthomorphata</taxon>
        <taxon>Eupercaria</taxon>
        <taxon>Moronidae</taxon>
        <taxon>Dicentrarchus</taxon>
    </lineage>
</organism>
<evidence type="ECO:0000256" key="1">
    <source>
        <dbReference type="SAM" id="MobiDB-lite"/>
    </source>
</evidence>
<feature type="compositionally biased region" description="Polar residues" evidence="1">
    <location>
        <begin position="1162"/>
        <end position="1179"/>
    </location>
</feature>
<dbReference type="GO" id="GO:0045893">
    <property type="term" value="P:positive regulation of DNA-templated transcription"/>
    <property type="evidence" value="ECO:0007669"/>
    <property type="project" value="TreeGrafter"/>
</dbReference>
<feature type="compositionally biased region" description="Pro residues" evidence="1">
    <location>
        <begin position="428"/>
        <end position="457"/>
    </location>
</feature>
<feature type="compositionally biased region" description="Polar residues" evidence="1">
    <location>
        <begin position="1298"/>
        <end position="1307"/>
    </location>
</feature>
<feature type="region of interest" description="Disordered" evidence="1">
    <location>
        <begin position="663"/>
        <end position="727"/>
    </location>
</feature>
<feature type="compositionally biased region" description="Low complexity" evidence="1">
    <location>
        <begin position="1357"/>
        <end position="1390"/>
    </location>
</feature>
<feature type="region of interest" description="Disordered" evidence="1">
    <location>
        <begin position="347"/>
        <end position="472"/>
    </location>
</feature>
<feature type="compositionally biased region" description="Basic and acidic residues" evidence="1">
    <location>
        <begin position="151"/>
        <end position="165"/>
    </location>
</feature>
<dbReference type="InterPro" id="IPR055309">
    <property type="entry name" value="Znf318-like"/>
</dbReference>
<sequence>PQPGQESGAEQEPAPQPEPQSGPQPGQEPGAEQEPAPQPEPQSGPQPGQESGRSKSRPRSQSRSPGRSRAKSRGRSKSRPRSQSRSPDCSQAKSKSRPHNRSSSRSRSRSRSIGRSRGRSYSKAASRGRSRSRHRSRSRSVSSSSSSGDDGSEKSRKEFKELQTARRRKELEEMLSLPTKSILKKRNDSEDSPSLRVRLTTYLCYRGVTQSVSVFQSSDSPRGLEASNICRVADQLLLAVKGTEPHRVASMLAELRSDPRMAQRAGLDAEIKEILNLLGVQAAGVEAQEKAADDIDDEEKFLYGDSEEPKPPPDRHITVQEYEKIQDLLKTIGLDLGVADISKMAARTKERLHGNKPPPKTPTRRRRYSSGSSDGSRRSQGRRSSSGSRSRGRGGSWSSDDSHRKSLAPPTTHRDVKEPKVERSDAAPTPPPQKLPDPKTLPPPHPGVPIPNYPPPQVHGMMPPNFPPPHYGQYGNYLPYMHQQWPPMYPPPNMTLPPQTRPDEFPPTLPYKQALNRVAPEPGAKGQCDQRLLRNIPTLITLVKSCVQDAEKGKVSSHDRRVSEEQNNESQKQKVLEEREKLKQERETRMKKKEYLMKELERLRKQQGELLRKKRREKGGHKDPLLQEISHLQEEVMTQISNLRKEHEAAEKKRSEIDKVALILGLSPSDRPRGTSRPAEVQEAEPPPPEKKREAERSPERRQAASNSIIKVQTPRPAPPPAPPTDPFEYYDAGNHWCKNCNVTSGSMFDFFTHLHSKSHRKTLDPYDRPWASTPTKTAKNTRAEEKLTKPAKGSEFLLPVRGFFCLLCKEFYGDAICAEEHVTTHTHNEKYKKQMYENPLYEQRRNLDRQAGLASETSGKKRKHEDDEKGNKDKEEKSKPKKEKRDKEKKKEEDDTIQKEEKSKVKKEEEKPKLSKKEEDFKDAKSLEEERPSYTKKMRMKSLNTARRMINTGSAERKRRGVNTAEEKKNIGTAIAEMKTTNMTIVPNMGREKTRTSINIVNIQISVSGPASFEVNSTPPVSKPALFEVNSAPPVSKPASFEVNSAPPVSKPASFEVNSAPPVSKPASFEVNSAPPVSKAAPSVVKSAQPTMIKIVSDVAAPGVPESEQTRTVFVKPPPFMTKSNGAQKSEKLKSNLAAAKAQDLFDIFYSSAGQSGSSSITKPATDTGSDRSSNNKSQLLPTLQAQKQQPQRPTQSQPPTVVCLSPQPGSDSSPSPQNQPESDIQIASVWSLQSTPIPTSEVASSKTSQTSQPKLNPPAQSEAQSLPQKQSSAPKSESQLTPPTEPDEPQPKPQTLSQPKLTPQIQTEPQSQSQPDQDTPSHPETHPDAALEPEPKPSPKARGKAAKRAPPAPRPVRQTRYQTRRQQQSQSEPEPEPASGDSDSAASDLKGLDTSDLGSGLHLEEGAPSEGDPQMMEITPENLGLPSDMTSLDFDYNFNFE</sequence>
<reference evidence="3" key="1">
    <citation type="submission" date="2025-08" db="UniProtKB">
        <authorList>
            <consortium name="Ensembl"/>
        </authorList>
    </citation>
    <scope>IDENTIFICATION</scope>
</reference>
<feature type="compositionally biased region" description="Pro residues" evidence="1">
    <location>
        <begin position="716"/>
        <end position="726"/>
    </location>
</feature>
<dbReference type="PROSITE" id="PS00028">
    <property type="entry name" value="ZINC_FINGER_C2H2_1"/>
    <property type="match status" value="1"/>
</dbReference>
<dbReference type="InterPro" id="IPR003604">
    <property type="entry name" value="Matrin/U1-like-C_Znf_C2H2"/>
</dbReference>
<dbReference type="Proteomes" id="UP000694389">
    <property type="component" value="Unassembled WGS sequence"/>
</dbReference>
<dbReference type="GO" id="GO:0008270">
    <property type="term" value="F:zinc ion binding"/>
    <property type="evidence" value="ECO:0007669"/>
    <property type="project" value="InterPro"/>
</dbReference>
<feature type="compositionally biased region" description="Low complexity" evidence="1">
    <location>
        <begin position="1180"/>
        <end position="1224"/>
    </location>
</feature>
<evidence type="ECO:0000259" key="2">
    <source>
        <dbReference type="PROSITE" id="PS00028"/>
    </source>
</evidence>
<dbReference type="Ensembl" id="ENSDLAT00005080654.1">
    <property type="protein sequence ID" value="ENSDLAP00005073752.1"/>
    <property type="gene ID" value="ENSDLAG00005029760.1"/>
</dbReference>
<proteinExistence type="predicted"/>
<feature type="region of interest" description="Disordered" evidence="1">
    <location>
        <begin position="1"/>
        <end position="165"/>
    </location>
</feature>
<feature type="region of interest" description="Disordered" evidence="1">
    <location>
        <begin position="1105"/>
        <end position="1136"/>
    </location>
</feature>
<feature type="compositionally biased region" description="Basic and acidic residues" evidence="1">
    <location>
        <begin position="1321"/>
        <end position="1339"/>
    </location>
</feature>
<reference evidence="3" key="2">
    <citation type="submission" date="2025-09" db="UniProtKB">
        <authorList>
            <consortium name="Ensembl"/>
        </authorList>
    </citation>
    <scope>IDENTIFICATION</scope>
</reference>
<feature type="compositionally biased region" description="Basic and acidic residues" evidence="1">
    <location>
        <begin position="688"/>
        <end position="703"/>
    </location>
</feature>
<feature type="region of interest" description="Disordered" evidence="1">
    <location>
        <begin position="550"/>
        <end position="593"/>
    </location>
</feature>
<dbReference type="GO" id="GO:0045892">
    <property type="term" value="P:negative regulation of DNA-templated transcription"/>
    <property type="evidence" value="ECO:0007669"/>
    <property type="project" value="TreeGrafter"/>
</dbReference>
<dbReference type="GO" id="GO:0003676">
    <property type="term" value="F:nucleic acid binding"/>
    <property type="evidence" value="ECO:0007669"/>
    <property type="project" value="InterPro"/>
</dbReference>
<dbReference type="PANTHER" id="PTHR15577">
    <property type="entry name" value="ZINC FINGER CONTAINING PROTEIN"/>
    <property type="match status" value="1"/>
</dbReference>
<feature type="region of interest" description="Disordered" evidence="1">
    <location>
        <begin position="954"/>
        <end position="974"/>
    </location>
</feature>
<dbReference type="InterPro" id="IPR013087">
    <property type="entry name" value="Znf_C2H2_type"/>
</dbReference>
<feature type="compositionally biased region" description="Low complexity" evidence="1">
    <location>
        <begin position="139"/>
        <end position="149"/>
    </location>
</feature>
<feature type="compositionally biased region" description="Basic and acidic residues" evidence="1">
    <location>
        <begin position="550"/>
        <end position="564"/>
    </location>
</feature>
<feature type="compositionally biased region" description="Basic residues" evidence="1">
    <location>
        <begin position="54"/>
        <end position="82"/>
    </location>
</feature>